<accession>A0A0G1IN26</accession>
<feature type="domain" description="Recombinase" evidence="3">
    <location>
        <begin position="162"/>
        <end position="272"/>
    </location>
</feature>
<dbReference type="InterPro" id="IPR036162">
    <property type="entry name" value="Resolvase-like_N_sf"/>
</dbReference>
<dbReference type="Pfam" id="PF00239">
    <property type="entry name" value="Resolvase"/>
    <property type="match status" value="1"/>
</dbReference>
<dbReference type="Proteomes" id="UP000033831">
    <property type="component" value="Unassembled WGS sequence"/>
</dbReference>
<name>A0A0G1IN26_9BACT</name>
<organism evidence="4 5">
    <name type="scientific">Candidatus Nomurabacteria bacterium GW2011_GWF2_43_8</name>
    <dbReference type="NCBI Taxonomy" id="1618779"/>
    <lineage>
        <taxon>Bacteria</taxon>
        <taxon>Candidatus Nomuraibacteriota</taxon>
    </lineage>
</organism>
<dbReference type="Pfam" id="PF07508">
    <property type="entry name" value="Recombinase"/>
    <property type="match status" value="1"/>
</dbReference>
<dbReference type="InterPro" id="IPR018649">
    <property type="entry name" value="SHOCT"/>
</dbReference>
<comment type="caution">
    <text evidence="4">The sequence shown here is derived from an EMBL/GenBank/DDBJ whole genome shotgun (WGS) entry which is preliminary data.</text>
</comment>
<dbReference type="PROSITE" id="PS51737">
    <property type="entry name" value="RECOMBINASE_DNA_BIND"/>
    <property type="match status" value="1"/>
</dbReference>
<proteinExistence type="predicted"/>
<dbReference type="AlphaFoldDB" id="A0A0G1IN26"/>
<dbReference type="GO" id="GO:0003677">
    <property type="term" value="F:DNA binding"/>
    <property type="evidence" value="ECO:0007669"/>
    <property type="project" value="InterPro"/>
</dbReference>
<dbReference type="PANTHER" id="PTHR30461:SF23">
    <property type="entry name" value="DNA RECOMBINASE-RELATED"/>
    <property type="match status" value="1"/>
</dbReference>
<dbReference type="Pfam" id="PF09851">
    <property type="entry name" value="SHOCT"/>
    <property type="match status" value="1"/>
</dbReference>
<dbReference type="PANTHER" id="PTHR30461">
    <property type="entry name" value="DNA-INVERTASE FROM LAMBDOID PROPHAGE"/>
    <property type="match status" value="1"/>
</dbReference>
<dbReference type="InterPro" id="IPR050639">
    <property type="entry name" value="SSR_resolvase"/>
</dbReference>
<evidence type="ECO:0000313" key="5">
    <source>
        <dbReference type="Proteomes" id="UP000033831"/>
    </source>
</evidence>
<dbReference type="InterPro" id="IPR011109">
    <property type="entry name" value="DNA_bind_recombinase_dom"/>
</dbReference>
<sequence>MEQGTGTIKYLLYARKSSEQEDRQVLSIESQKSEVETLAKKEGLEIVDRFEESYSAKDPGRKIFNQVIKQIEKGEANAILTWHPNRLSRNPIDTGYLVYMMDQNKLLEIRTPGQTFKNTPNDKFLLNLLCSQAKLENDNKGIDVKRGLRRKVEMGWHPGPAPIGYLNTPDKEKGFKTIRKDPKMFPVIRRMFDMVLSGSYTAPRVHEIAVTQWGLKKLARSGFYRTLYNSFYYGWFEWPRGSGNWHKGKHEPMITREEFDRVQQLLHPGQKPKPEKHTFAYTGMIRCGECGCMITAENKVKRNKQGGEHHYTYYRCTKRKGPCSQKYIEVRELEKQIAKTLSDIKVPPEFHGWAMLWLKTENTKESTDRNTILSNLQKNYETCVRKLDTLIDMRASGEITEDEFNKKKSTVGQEKARLQELLNDTDTRIDSWLEVAHRVIKFAEDAKESFIERGEHARKIVLAALGSNLLLKDGILEIKVQNALVPMQLVSSGAKTKTGTFEPVKIGSNKEKSGAFGSANPTWLRCQDSNLEPSP</sequence>
<dbReference type="CDD" id="cd00338">
    <property type="entry name" value="Ser_Recombinase"/>
    <property type="match status" value="1"/>
</dbReference>
<protein>
    <recommendedName>
        <fullName evidence="6">Recombinase</fullName>
    </recommendedName>
</protein>
<dbReference type="SUPFAM" id="SSF53041">
    <property type="entry name" value="Resolvase-like"/>
    <property type="match status" value="1"/>
</dbReference>
<evidence type="ECO:0000259" key="3">
    <source>
        <dbReference type="PROSITE" id="PS51737"/>
    </source>
</evidence>
<dbReference type="Gene3D" id="3.90.1750.20">
    <property type="entry name" value="Putative Large Serine Recombinase, Chain B, Domain 2"/>
    <property type="match status" value="1"/>
</dbReference>
<evidence type="ECO:0000259" key="2">
    <source>
        <dbReference type="PROSITE" id="PS51736"/>
    </source>
</evidence>
<dbReference type="InterPro" id="IPR006119">
    <property type="entry name" value="Resolv_N"/>
</dbReference>
<evidence type="ECO:0000313" key="4">
    <source>
        <dbReference type="EMBL" id="KKT24579.1"/>
    </source>
</evidence>
<dbReference type="InterPro" id="IPR025827">
    <property type="entry name" value="Zn_ribbon_recom_dom"/>
</dbReference>
<reference evidence="4 5" key="1">
    <citation type="journal article" date="2015" name="Nature">
        <title>rRNA introns, odd ribosomes, and small enigmatic genomes across a large radiation of phyla.</title>
        <authorList>
            <person name="Brown C.T."/>
            <person name="Hug L.A."/>
            <person name="Thomas B.C."/>
            <person name="Sharon I."/>
            <person name="Castelle C.J."/>
            <person name="Singh A."/>
            <person name="Wilkins M.J."/>
            <person name="Williams K.H."/>
            <person name="Banfield J.F."/>
        </authorList>
    </citation>
    <scope>NUCLEOTIDE SEQUENCE [LARGE SCALE GENOMIC DNA]</scope>
</reference>
<dbReference type="GO" id="GO:0000150">
    <property type="term" value="F:DNA strand exchange activity"/>
    <property type="evidence" value="ECO:0007669"/>
    <property type="project" value="InterPro"/>
</dbReference>
<dbReference type="SMART" id="SM00857">
    <property type="entry name" value="Resolvase"/>
    <property type="match status" value="1"/>
</dbReference>
<dbReference type="Gene3D" id="3.40.50.1390">
    <property type="entry name" value="Resolvase, N-terminal catalytic domain"/>
    <property type="match status" value="1"/>
</dbReference>
<gene>
    <name evidence="4" type="ORF">UW07_C0012G0012</name>
</gene>
<feature type="region of interest" description="Disordered" evidence="1">
    <location>
        <begin position="500"/>
        <end position="535"/>
    </location>
</feature>
<dbReference type="Pfam" id="PF13408">
    <property type="entry name" value="Zn_ribbon_recom"/>
    <property type="match status" value="1"/>
</dbReference>
<feature type="domain" description="Resolvase/invertase-type recombinase catalytic" evidence="2">
    <location>
        <begin position="9"/>
        <end position="155"/>
    </location>
</feature>
<dbReference type="InterPro" id="IPR038109">
    <property type="entry name" value="DNA_bind_recomb_sf"/>
</dbReference>
<evidence type="ECO:0008006" key="6">
    <source>
        <dbReference type="Google" id="ProtNLM"/>
    </source>
</evidence>
<evidence type="ECO:0000256" key="1">
    <source>
        <dbReference type="SAM" id="MobiDB-lite"/>
    </source>
</evidence>
<dbReference type="PROSITE" id="PS51736">
    <property type="entry name" value="RECOMBINASES_3"/>
    <property type="match status" value="1"/>
</dbReference>
<dbReference type="EMBL" id="LCGX01000012">
    <property type="protein sequence ID" value="KKT24579.1"/>
    <property type="molecule type" value="Genomic_DNA"/>
</dbReference>